<dbReference type="Proteomes" id="UP000689195">
    <property type="component" value="Unassembled WGS sequence"/>
</dbReference>
<gene>
    <name evidence="5" type="ORF">PPENT_87.1.T0660008</name>
</gene>
<organism evidence="5 6">
    <name type="scientific">Paramecium pentaurelia</name>
    <dbReference type="NCBI Taxonomy" id="43138"/>
    <lineage>
        <taxon>Eukaryota</taxon>
        <taxon>Sar</taxon>
        <taxon>Alveolata</taxon>
        <taxon>Ciliophora</taxon>
        <taxon>Intramacronucleata</taxon>
        <taxon>Oligohymenophorea</taxon>
        <taxon>Peniculida</taxon>
        <taxon>Parameciidae</taxon>
        <taxon>Paramecium</taxon>
    </lineage>
</organism>
<dbReference type="SMART" id="SM00028">
    <property type="entry name" value="TPR"/>
    <property type="match status" value="5"/>
</dbReference>
<keyword evidence="2 3" id="KW-0802">TPR repeat</keyword>
<dbReference type="Pfam" id="PF13181">
    <property type="entry name" value="TPR_8"/>
    <property type="match status" value="3"/>
</dbReference>
<dbReference type="AlphaFoldDB" id="A0A8S1VHZ0"/>
<reference evidence="5" key="1">
    <citation type="submission" date="2021-01" db="EMBL/GenBank/DDBJ databases">
        <authorList>
            <consortium name="Genoscope - CEA"/>
            <person name="William W."/>
        </authorList>
    </citation>
    <scope>NUCLEOTIDE SEQUENCE</scope>
</reference>
<comment type="caution">
    <text evidence="5">The sequence shown here is derived from an EMBL/GenBank/DDBJ whole genome shotgun (WGS) entry which is preliminary data.</text>
</comment>
<evidence type="ECO:0008006" key="7">
    <source>
        <dbReference type="Google" id="ProtNLM"/>
    </source>
</evidence>
<evidence type="ECO:0000256" key="2">
    <source>
        <dbReference type="ARBA" id="ARBA00022803"/>
    </source>
</evidence>
<dbReference type="InterPro" id="IPR051685">
    <property type="entry name" value="Ycf3/AcsC/BcsC/TPR_MFPF"/>
</dbReference>
<dbReference type="Pfam" id="PF00515">
    <property type="entry name" value="TPR_1"/>
    <property type="match status" value="2"/>
</dbReference>
<dbReference type="EMBL" id="CAJJDO010000066">
    <property type="protein sequence ID" value="CAD8176834.1"/>
    <property type="molecule type" value="Genomic_DNA"/>
</dbReference>
<dbReference type="PROSITE" id="PS50293">
    <property type="entry name" value="TPR_REGION"/>
    <property type="match status" value="1"/>
</dbReference>
<evidence type="ECO:0000313" key="6">
    <source>
        <dbReference type="Proteomes" id="UP000689195"/>
    </source>
</evidence>
<dbReference type="PANTHER" id="PTHR44943">
    <property type="entry name" value="CELLULOSE SYNTHASE OPERON PROTEIN C"/>
    <property type="match status" value="1"/>
</dbReference>
<evidence type="ECO:0000313" key="5">
    <source>
        <dbReference type="EMBL" id="CAD8176834.1"/>
    </source>
</evidence>
<keyword evidence="1" id="KW-0677">Repeat</keyword>
<proteinExistence type="predicted"/>
<sequence length="337" mass="39453">MYKCIQENHENEAIMGFCFNSKCQCTSQYCIKCLIELHQGHQSDCIGLLTIPDFINKYISYQDQQIKNSKDIYIRVEKKIVSNMKRMDENIQNLTILDQALKNQDYIKLKSSINFIKKYYIQEIQNEEDQFINQLKEIEKILELQENKQYELQKAEILFQQAIQGQSLLSLQRLQEGIKCCDLAIQLNPKNDIAYNNKAWALDNLNRYKEAIECCDKAIQFNPLNDMAFNNKGWALSNLKLFHEATECYDKAIQLNSLNANAYNNKAYALHQIKEFQQAIEFYDKALSIKENPTFFKNKAESLLALGNKQEARIIFEKALNAGYADQEYIRRQLLIL</sequence>
<keyword evidence="4" id="KW-0175">Coiled coil</keyword>
<evidence type="ECO:0000256" key="3">
    <source>
        <dbReference type="PROSITE-ProRule" id="PRU00339"/>
    </source>
</evidence>
<feature type="coiled-coil region" evidence="4">
    <location>
        <begin position="84"/>
        <end position="155"/>
    </location>
</feature>
<dbReference type="OrthoDB" id="10043504at2759"/>
<evidence type="ECO:0000256" key="4">
    <source>
        <dbReference type="SAM" id="Coils"/>
    </source>
</evidence>
<feature type="repeat" description="TPR" evidence="3">
    <location>
        <begin position="260"/>
        <end position="293"/>
    </location>
</feature>
<dbReference type="PROSITE" id="PS50005">
    <property type="entry name" value="TPR"/>
    <property type="match status" value="1"/>
</dbReference>
<dbReference type="PANTHER" id="PTHR44943:SF4">
    <property type="entry name" value="TPR REPEAT-CONTAINING PROTEIN MJ0798"/>
    <property type="match status" value="1"/>
</dbReference>
<name>A0A8S1VHZ0_9CILI</name>
<protein>
    <recommendedName>
        <fullName evidence="7">Tetratricopeptide repeat protein</fullName>
    </recommendedName>
</protein>
<accession>A0A8S1VHZ0</accession>
<evidence type="ECO:0000256" key="1">
    <source>
        <dbReference type="ARBA" id="ARBA00022737"/>
    </source>
</evidence>
<keyword evidence="6" id="KW-1185">Reference proteome</keyword>
<dbReference type="InterPro" id="IPR019734">
    <property type="entry name" value="TPR_rpt"/>
</dbReference>